<keyword evidence="3" id="KW-1185">Reference proteome</keyword>
<feature type="compositionally biased region" description="Polar residues" evidence="1">
    <location>
        <begin position="170"/>
        <end position="180"/>
    </location>
</feature>
<proteinExistence type="predicted"/>
<evidence type="ECO:0000256" key="1">
    <source>
        <dbReference type="SAM" id="MobiDB-lite"/>
    </source>
</evidence>
<dbReference type="InterPro" id="IPR028022">
    <property type="entry name" value="DUF4600"/>
</dbReference>
<dbReference type="Pfam" id="PF15372">
    <property type="entry name" value="DUF4600"/>
    <property type="match status" value="1"/>
</dbReference>
<dbReference type="PANTHER" id="PTHR28671">
    <property type="entry name" value="COILED-COIL DOMAIN-CONTAINING PROTEIN 169"/>
    <property type="match status" value="1"/>
</dbReference>
<feature type="region of interest" description="Disordered" evidence="1">
    <location>
        <begin position="170"/>
        <end position="259"/>
    </location>
</feature>
<dbReference type="EMBL" id="JAAKFY010000020">
    <property type="protein sequence ID" value="KAF3840925.1"/>
    <property type="molecule type" value="Genomic_DNA"/>
</dbReference>
<comment type="caution">
    <text evidence="2">The sequence shown here is derived from an EMBL/GenBank/DDBJ whole genome shotgun (WGS) entry which is preliminary data.</text>
</comment>
<protein>
    <recommendedName>
        <fullName evidence="4">Coiled-coil domain-containing protein 169</fullName>
    </recommendedName>
</protein>
<sequence length="259" mass="30162">MSGDSDYSKYDLARLQAELEHEREIKTSSRLYYYREMLEESVSDLRSTMCELQDRLHSVDGQENEWKTRFETQTELNGQLERQMSFIHERLEDLRGNPMDRLASIRTFDDMSVETLRQHLKLLTEEKSDLQSQLMDAHSRIEQEGKTFHKTNDERRAYLSEIAKLSSTLEAQRRQYSTEAQRAAESKHKRSGAPTGDGHNNMKERQTSRKAEADAKKGKEREEDGGGGSNGVTAERREERKSQRGSRLPTLKYYLKHNP</sequence>
<dbReference type="OrthoDB" id="6615663at2759"/>
<evidence type="ECO:0000313" key="2">
    <source>
        <dbReference type="EMBL" id="KAF3840925.1"/>
    </source>
</evidence>
<name>A0A7J5XUY0_DISMA</name>
<evidence type="ECO:0000313" key="3">
    <source>
        <dbReference type="Proteomes" id="UP000518266"/>
    </source>
</evidence>
<evidence type="ECO:0008006" key="4">
    <source>
        <dbReference type="Google" id="ProtNLM"/>
    </source>
</evidence>
<reference evidence="2 3" key="1">
    <citation type="submission" date="2020-03" db="EMBL/GenBank/DDBJ databases">
        <title>Dissostichus mawsoni Genome sequencing and assembly.</title>
        <authorList>
            <person name="Park H."/>
        </authorList>
    </citation>
    <scope>NUCLEOTIDE SEQUENCE [LARGE SCALE GENOMIC DNA]</scope>
    <source>
        <strain evidence="2">DM0001</strain>
        <tissue evidence="2">Muscle</tissue>
    </source>
</reference>
<feature type="compositionally biased region" description="Basic and acidic residues" evidence="1">
    <location>
        <begin position="200"/>
        <end position="224"/>
    </location>
</feature>
<gene>
    <name evidence="2" type="ORF">F7725_006787</name>
</gene>
<dbReference type="AlphaFoldDB" id="A0A7J5XUY0"/>
<dbReference type="PANTHER" id="PTHR28671:SF3">
    <property type="entry name" value="COILED-COIL DOMAIN-CONTAINING PROTEIN 169"/>
    <property type="match status" value="1"/>
</dbReference>
<dbReference type="Proteomes" id="UP000518266">
    <property type="component" value="Unassembled WGS sequence"/>
</dbReference>
<organism evidence="2 3">
    <name type="scientific">Dissostichus mawsoni</name>
    <name type="common">Antarctic cod</name>
    <dbReference type="NCBI Taxonomy" id="36200"/>
    <lineage>
        <taxon>Eukaryota</taxon>
        <taxon>Metazoa</taxon>
        <taxon>Chordata</taxon>
        <taxon>Craniata</taxon>
        <taxon>Vertebrata</taxon>
        <taxon>Euteleostomi</taxon>
        <taxon>Actinopterygii</taxon>
        <taxon>Neopterygii</taxon>
        <taxon>Teleostei</taxon>
        <taxon>Neoteleostei</taxon>
        <taxon>Acanthomorphata</taxon>
        <taxon>Eupercaria</taxon>
        <taxon>Perciformes</taxon>
        <taxon>Notothenioidei</taxon>
        <taxon>Nototheniidae</taxon>
        <taxon>Dissostichus</taxon>
    </lineage>
</organism>
<accession>A0A7J5XUY0</accession>